<organism evidence="1 2">
    <name type="scientific">Thecamonas trahens ATCC 50062</name>
    <dbReference type="NCBI Taxonomy" id="461836"/>
    <lineage>
        <taxon>Eukaryota</taxon>
        <taxon>Apusozoa</taxon>
        <taxon>Apusomonadida</taxon>
        <taxon>Apusomonadidae</taxon>
        <taxon>Thecamonas</taxon>
    </lineage>
</organism>
<evidence type="ECO:0000313" key="1">
    <source>
        <dbReference type="EMBL" id="KNC49636.1"/>
    </source>
</evidence>
<sequence length="195" mass="20154">MLRVTGALCAMTRATAMTMVGGRTGAGKLRALSSGEVAGGADGDGGGEIVQVFSNHAPQLVQAASIGSVFFAGSMLFTGATVYEYFTLDVTGGLLAPDSVRTVMAGVFGLAGIGGGYAGRTFVSRYVAELAFNAATDEVILVVGVRESADGSVSKWLPIKAAGDKSYYVLDIDRGTVRDERLMELLLQADDGRRG</sequence>
<keyword evidence="2" id="KW-1185">Reference proteome</keyword>
<name>A0A0L0DC32_THETB</name>
<proteinExistence type="predicted"/>
<gene>
    <name evidence="1" type="ORF">AMSG_05683</name>
</gene>
<dbReference type="EMBL" id="GL349456">
    <property type="protein sequence ID" value="KNC49636.1"/>
    <property type="molecule type" value="Genomic_DNA"/>
</dbReference>
<evidence type="ECO:0000313" key="2">
    <source>
        <dbReference type="Proteomes" id="UP000054408"/>
    </source>
</evidence>
<protein>
    <submittedName>
        <fullName evidence="1">Uncharacterized protein</fullName>
    </submittedName>
</protein>
<dbReference type="AlphaFoldDB" id="A0A0L0DC32"/>
<dbReference type="GeneID" id="25565039"/>
<accession>A0A0L0DC32</accession>
<reference evidence="1 2" key="1">
    <citation type="submission" date="2010-05" db="EMBL/GenBank/DDBJ databases">
        <title>The Genome Sequence of Thecamonas trahens ATCC 50062.</title>
        <authorList>
            <consortium name="The Broad Institute Genome Sequencing Platform"/>
            <person name="Russ C."/>
            <person name="Cuomo C."/>
            <person name="Shea T."/>
            <person name="Young S.K."/>
            <person name="Zeng Q."/>
            <person name="Koehrsen M."/>
            <person name="Haas B."/>
            <person name="Borodovsky M."/>
            <person name="Guigo R."/>
            <person name="Alvarado L."/>
            <person name="Berlin A."/>
            <person name="Bochicchio J."/>
            <person name="Borenstein D."/>
            <person name="Chapman S."/>
            <person name="Chen Z."/>
            <person name="Freedman E."/>
            <person name="Gellesch M."/>
            <person name="Goldberg J."/>
            <person name="Griggs A."/>
            <person name="Gujja S."/>
            <person name="Heilman E."/>
            <person name="Heiman D."/>
            <person name="Hepburn T."/>
            <person name="Howarth C."/>
            <person name="Jen D."/>
            <person name="Larson L."/>
            <person name="Mehta T."/>
            <person name="Park D."/>
            <person name="Pearson M."/>
            <person name="Roberts A."/>
            <person name="Saif S."/>
            <person name="Shenoy N."/>
            <person name="Sisk P."/>
            <person name="Stolte C."/>
            <person name="Sykes S."/>
            <person name="Thomson T."/>
            <person name="Walk T."/>
            <person name="White J."/>
            <person name="Yandava C."/>
            <person name="Burger G."/>
            <person name="Gray M.W."/>
            <person name="Holland P.W.H."/>
            <person name="King N."/>
            <person name="Lang F.B.F."/>
            <person name="Roger A.J."/>
            <person name="Ruiz-Trillo I."/>
            <person name="Lander E."/>
            <person name="Nusbaum C."/>
        </authorList>
    </citation>
    <scope>NUCLEOTIDE SEQUENCE [LARGE SCALE GENOMIC DNA]</scope>
    <source>
        <strain evidence="1 2">ATCC 50062</strain>
    </source>
</reference>
<dbReference type="RefSeq" id="XP_013757739.1">
    <property type="nucleotide sequence ID" value="XM_013902285.1"/>
</dbReference>
<dbReference type="Proteomes" id="UP000054408">
    <property type="component" value="Unassembled WGS sequence"/>
</dbReference>